<name>A0A4R1M6R7_9FIRM</name>
<evidence type="ECO:0000313" key="1">
    <source>
        <dbReference type="EMBL" id="TCK87958.1"/>
    </source>
</evidence>
<organism evidence="1 2">
    <name type="scientific">Natranaerovirga hydrolytica</name>
    <dbReference type="NCBI Taxonomy" id="680378"/>
    <lineage>
        <taxon>Bacteria</taxon>
        <taxon>Bacillati</taxon>
        <taxon>Bacillota</taxon>
        <taxon>Clostridia</taxon>
        <taxon>Lachnospirales</taxon>
        <taxon>Natranaerovirgaceae</taxon>
        <taxon>Natranaerovirga</taxon>
    </lineage>
</organism>
<comment type="caution">
    <text evidence="1">The sequence shown here is derived from an EMBL/GenBank/DDBJ whole genome shotgun (WGS) entry which is preliminary data.</text>
</comment>
<evidence type="ECO:0000313" key="2">
    <source>
        <dbReference type="Proteomes" id="UP000294545"/>
    </source>
</evidence>
<gene>
    <name evidence="1" type="ORF">EDC19_2605</name>
</gene>
<proteinExistence type="predicted"/>
<dbReference type="EMBL" id="SMGQ01000017">
    <property type="protein sequence ID" value="TCK87958.1"/>
    <property type="molecule type" value="Genomic_DNA"/>
</dbReference>
<dbReference type="Proteomes" id="UP000294545">
    <property type="component" value="Unassembled WGS sequence"/>
</dbReference>
<reference evidence="1 2" key="1">
    <citation type="submission" date="2019-03" db="EMBL/GenBank/DDBJ databases">
        <title>Genomic Encyclopedia of Type Strains, Phase IV (KMG-IV): sequencing the most valuable type-strain genomes for metagenomic binning, comparative biology and taxonomic classification.</title>
        <authorList>
            <person name="Goeker M."/>
        </authorList>
    </citation>
    <scope>NUCLEOTIDE SEQUENCE [LARGE SCALE GENOMIC DNA]</scope>
    <source>
        <strain evidence="1 2">DSM 24176</strain>
    </source>
</reference>
<keyword evidence="2" id="KW-1185">Reference proteome</keyword>
<sequence>MMINKDARQCLDLSYSSLKEVKSYLQNAREIIEEQEIKTNIDNRLDEVNQLITNCETLSKDYYKNMQ</sequence>
<dbReference type="AlphaFoldDB" id="A0A4R1M6R7"/>
<accession>A0A4R1M6R7</accession>
<dbReference type="RefSeq" id="WP_132283266.1">
    <property type="nucleotide sequence ID" value="NZ_SMGQ01000017.1"/>
</dbReference>
<dbReference type="OrthoDB" id="9929177at2"/>
<protein>
    <submittedName>
        <fullName evidence="1">Uncharacterized protein</fullName>
    </submittedName>
</protein>